<reference evidence="2" key="1">
    <citation type="submission" date="2021-02" db="EMBL/GenBank/DDBJ databases">
        <authorList>
            <person name="Nieuwenhuis M."/>
            <person name="Van De Peppel L.J.J."/>
        </authorList>
    </citation>
    <scope>NUCLEOTIDE SEQUENCE</scope>
    <source>
        <strain evidence="2">D49</strain>
    </source>
</reference>
<dbReference type="Proteomes" id="UP000717328">
    <property type="component" value="Unassembled WGS sequence"/>
</dbReference>
<dbReference type="EMBL" id="JABCKI010000013">
    <property type="protein sequence ID" value="KAG5654294.1"/>
    <property type="molecule type" value="Genomic_DNA"/>
</dbReference>
<sequence>MPAPLPARTPTRSSSMLTHSRLPRKIYARANVQDTLDEGPSLTLSIDEIRWLRATSSAMVDSVRLPLLSPASFPFFPVFPDPRLPIDPNTFSACPSSTPVDRDQSTQSTGPRTD</sequence>
<proteinExistence type="predicted"/>
<evidence type="ECO:0000313" key="2">
    <source>
        <dbReference type="EMBL" id="KAG5654294.1"/>
    </source>
</evidence>
<comment type="caution">
    <text evidence="2">The sequence shown here is derived from an EMBL/GenBank/DDBJ whole genome shotgun (WGS) entry which is preliminary data.</text>
</comment>
<gene>
    <name evidence="2" type="ORF">H0H81_005143</name>
</gene>
<feature type="region of interest" description="Disordered" evidence="1">
    <location>
        <begin position="87"/>
        <end position="114"/>
    </location>
</feature>
<keyword evidence="3" id="KW-1185">Reference proteome</keyword>
<accession>A0A9P7GP98</accession>
<feature type="region of interest" description="Disordered" evidence="1">
    <location>
        <begin position="1"/>
        <end position="20"/>
    </location>
</feature>
<feature type="compositionally biased region" description="Polar residues" evidence="1">
    <location>
        <begin position="89"/>
        <end position="114"/>
    </location>
</feature>
<evidence type="ECO:0000256" key="1">
    <source>
        <dbReference type="SAM" id="MobiDB-lite"/>
    </source>
</evidence>
<name>A0A9P7GP98_9AGAR</name>
<reference evidence="2" key="2">
    <citation type="submission" date="2021-10" db="EMBL/GenBank/DDBJ databases">
        <title>Phylogenomics reveals ancestral predisposition of the termite-cultivated fungus Termitomyces towards a domesticated lifestyle.</title>
        <authorList>
            <person name="Auxier B."/>
            <person name="Grum-Grzhimaylo A."/>
            <person name="Cardenas M.E."/>
            <person name="Lodge J.D."/>
            <person name="Laessoe T."/>
            <person name="Pedersen O."/>
            <person name="Smith M.E."/>
            <person name="Kuyper T.W."/>
            <person name="Franco-Molano E.A."/>
            <person name="Baroni T.J."/>
            <person name="Aanen D.K."/>
        </authorList>
    </citation>
    <scope>NUCLEOTIDE SEQUENCE</scope>
    <source>
        <strain evidence="2">D49</strain>
    </source>
</reference>
<dbReference type="AlphaFoldDB" id="A0A9P7GP98"/>
<protein>
    <submittedName>
        <fullName evidence="2">Uncharacterized protein</fullName>
    </submittedName>
</protein>
<organism evidence="2 3">
    <name type="scientific">Sphagnurus paluster</name>
    <dbReference type="NCBI Taxonomy" id="117069"/>
    <lineage>
        <taxon>Eukaryota</taxon>
        <taxon>Fungi</taxon>
        <taxon>Dikarya</taxon>
        <taxon>Basidiomycota</taxon>
        <taxon>Agaricomycotina</taxon>
        <taxon>Agaricomycetes</taxon>
        <taxon>Agaricomycetidae</taxon>
        <taxon>Agaricales</taxon>
        <taxon>Tricholomatineae</taxon>
        <taxon>Lyophyllaceae</taxon>
        <taxon>Sphagnurus</taxon>
    </lineage>
</organism>
<evidence type="ECO:0000313" key="3">
    <source>
        <dbReference type="Proteomes" id="UP000717328"/>
    </source>
</evidence>